<accession>A0A6C0D6F3</accession>
<protein>
    <recommendedName>
        <fullName evidence="2">NET domain-containing protein</fullName>
    </recommendedName>
</protein>
<dbReference type="AlphaFoldDB" id="A0A6C0D6F3"/>
<reference evidence="1" key="1">
    <citation type="journal article" date="2020" name="Nature">
        <title>Giant virus diversity and host interactions through global metagenomics.</title>
        <authorList>
            <person name="Schulz F."/>
            <person name="Roux S."/>
            <person name="Paez-Espino D."/>
            <person name="Jungbluth S."/>
            <person name="Walsh D.A."/>
            <person name="Denef V.J."/>
            <person name="McMahon K.D."/>
            <person name="Konstantinidis K.T."/>
            <person name="Eloe-Fadrosh E.A."/>
            <person name="Kyrpides N.C."/>
            <person name="Woyke T."/>
        </authorList>
    </citation>
    <scope>NUCLEOTIDE SEQUENCE</scope>
    <source>
        <strain evidence="1">GVMAG-M-3300023174-124</strain>
    </source>
</reference>
<proteinExistence type="predicted"/>
<sequence length="107" mass="12661">MITTTEELENIKKQIEQMDKTHHVEILKILKQNNSITLNENKSGVYVNLSFLPENTLDDVKKYMKYINIQENSIQLLETQQTNFKNTFFHSEQEYKDNTLNYNSATN</sequence>
<evidence type="ECO:0000313" key="1">
    <source>
        <dbReference type="EMBL" id="QHT12043.1"/>
    </source>
</evidence>
<name>A0A6C0D6F3_9ZZZZ</name>
<dbReference type="EMBL" id="MN739540">
    <property type="protein sequence ID" value="QHT12043.1"/>
    <property type="molecule type" value="Genomic_DNA"/>
</dbReference>
<evidence type="ECO:0008006" key="2">
    <source>
        <dbReference type="Google" id="ProtNLM"/>
    </source>
</evidence>
<organism evidence="1">
    <name type="scientific">viral metagenome</name>
    <dbReference type="NCBI Taxonomy" id="1070528"/>
    <lineage>
        <taxon>unclassified sequences</taxon>
        <taxon>metagenomes</taxon>
        <taxon>organismal metagenomes</taxon>
    </lineage>
</organism>